<proteinExistence type="predicted"/>
<dbReference type="Proteomes" id="UP000282125">
    <property type="component" value="Unassembled WGS sequence"/>
</dbReference>
<protein>
    <submittedName>
        <fullName evidence="2">Uncharacterized protein</fullName>
    </submittedName>
</protein>
<dbReference type="OrthoDB" id="9998698at2"/>
<evidence type="ECO:0000256" key="1">
    <source>
        <dbReference type="SAM" id="MobiDB-lite"/>
    </source>
</evidence>
<keyword evidence="3" id="KW-1185">Reference proteome</keyword>
<dbReference type="RefSeq" id="WP_124964955.1">
    <property type="nucleotide sequence ID" value="NZ_RRAZ01000013.1"/>
</dbReference>
<name>A0A3P3DJP6_9RHOB</name>
<feature type="region of interest" description="Disordered" evidence="1">
    <location>
        <begin position="46"/>
        <end position="65"/>
    </location>
</feature>
<gene>
    <name evidence="2" type="ORF">EG244_10470</name>
</gene>
<accession>A0A3P3DJP6</accession>
<sequence>MARREAYRADYAARLSAAAAADPTTVENRRAHAQQAFLNTGKYLTNTGRELTPSERKQLGLPSNK</sequence>
<dbReference type="EMBL" id="RRAZ01000013">
    <property type="protein sequence ID" value="RRH74500.1"/>
    <property type="molecule type" value="Genomic_DNA"/>
</dbReference>
<evidence type="ECO:0000313" key="2">
    <source>
        <dbReference type="EMBL" id="RRH74500.1"/>
    </source>
</evidence>
<comment type="caution">
    <text evidence="2">The sequence shown here is derived from an EMBL/GenBank/DDBJ whole genome shotgun (WGS) entry which is preliminary data.</text>
</comment>
<reference evidence="2 3" key="1">
    <citation type="submission" date="2018-11" db="EMBL/GenBank/DDBJ databases">
        <title>Gemmobacter sp. nov., YIM 102744-1 draft genome.</title>
        <authorList>
            <person name="Li G."/>
            <person name="Jiang Y."/>
        </authorList>
    </citation>
    <scope>NUCLEOTIDE SEQUENCE [LARGE SCALE GENOMIC DNA]</scope>
    <source>
        <strain evidence="2 3">YIM 102744-1</strain>
    </source>
</reference>
<evidence type="ECO:0000313" key="3">
    <source>
        <dbReference type="Proteomes" id="UP000282125"/>
    </source>
</evidence>
<dbReference type="AlphaFoldDB" id="A0A3P3DJP6"/>
<organism evidence="2 3">
    <name type="scientific">Falsigemmobacter faecalis</name>
    <dbReference type="NCBI Taxonomy" id="2488730"/>
    <lineage>
        <taxon>Bacteria</taxon>
        <taxon>Pseudomonadati</taxon>
        <taxon>Pseudomonadota</taxon>
        <taxon>Alphaproteobacteria</taxon>
        <taxon>Rhodobacterales</taxon>
        <taxon>Paracoccaceae</taxon>
        <taxon>Falsigemmobacter</taxon>
    </lineage>
</organism>